<reference evidence="2 3" key="1">
    <citation type="submission" date="2014-07" db="EMBL/GenBank/DDBJ databases">
        <title>Genome Sequence of Rhodococcus opacus Strain R7, a Biodegrader of Mono- and Polycyclic Aromatic Hydrocarbons.</title>
        <authorList>
            <person name="Di Gennaro P."/>
            <person name="Zampolli J."/>
            <person name="Presti I."/>
            <person name="Cappelletti M."/>
            <person name="D'Ursi P."/>
            <person name="Orro A."/>
            <person name="Mezzelani A."/>
            <person name="Milanesi L."/>
        </authorList>
    </citation>
    <scope>NUCLEOTIDE SEQUENCE [LARGE SCALE GENOMIC DNA]</scope>
    <source>
        <strain evidence="2 3">R7</strain>
    </source>
</reference>
<evidence type="ECO:0000313" key="3">
    <source>
        <dbReference type="Proteomes" id="UP000028488"/>
    </source>
</evidence>
<gene>
    <name evidence="2" type="ORF">EP51_18260</name>
</gene>
<dbReference type="eggNOG" id="ENOG5032SKJ">
    <property type="taxonomic scope" value="Bacteria"/>
</dbReference>
<name>A0A076ESQ3_RHOOP</name>
<protein>
    <submittedName>
        <fullName evidence="2">Uncharacterized protein</fullName>
    </submittedName>
</protein>
<organism evidence="2 3">
    <name type="scientific">Rhodococcus opacus</name>
    <name type="common">Nocardia opaca</name>
    <dbReference type="NCBI Taxonomy" id="37919"/>
    <lineage>
        <taxon>Bacteria</taxon>
        <taxon>Bacillati</taxon>
        <taxon>Actinomycetota</taxon>
        <taxon>Actinomycetes</taxon>
        <taxon>Mycobacteriales</taxon>
        <taxon>Nocardiaceae</taxon>
        <taxon>Rhodococcus</taxon>
    </lineage>
</organism>
<feature type="region of interest" description="Disordered" evidence="1">
    <location>
        <begin position="111"/>
        <end position="166"/>
    </location>
</feature>
<dbReference type="AlphaFoldDB" id="A0A076ESQ3"/>
<sequence length="166" mass="18108">MKKILNSLSEDEFVLIRETKKAQMADLDEDKLIKLHTRVRRARNKHVKLYRQEGAAKVADKGARGAGKAANMRNADKVEVFEAALSRVSGQLATAARASARDLKDARLARARSDAPSFSELGDSDGKVASSGKARVDATRKSSGRKKFEASTIAAGARRQAKKDKR</sequence>
<dbReference type="Proteomes" id="UP000028488">
    <property type="component" value="Chromosome"/>
</dbReference>
<accession>A0A076ESQ3</accession>
<proteinExistence type="predicted"/>
<dbReference type="RefSeq" id="WP_128640029.1">
    <property type="nucleotide sequence ID" value="NZ_CP008947.1"/>
</dbReference>
<dbReference type="EMBL" id="CP008947">
    <property type="protein sequence ID" value="AII06454.1"/>
    <property type="molecule type" value="Genomic_DNA"/>
</dbReference>
<evidence type="ECO:0000313" key="2">
    <source>
        <dbReference type="EMBL" id="AII06454.1"/>
    </source>
</evidence>
<evidence type="ECO:0000256" key="1">
    <source>
        <dbReference type="SAM" id="MobiDB-lite"/>
    </source>
</evidence>